<evidence type="ECO:0000313" key="5">
    <source>
        <dbReference type="Proteomes" id="UP000002217"/>
    </source>
</evidence>
<name>C8VY07_DESAS</name>
<comment type="similarity">
    <text evidence="1">Belongs to the PGI/PMI family.</text>
</comment>
<protein>
    <submittedName>
        <fullName evidence="4">Mannose-6-phosphate isomerase</fullName>
        <ecNumber evidence="4">5.3.1.8</ecNumber>
    </submittedName>
</protein>
<evidence type="ECO:0000256" key="1">
    <source>
        <dbReference type="ARBA" id="ARBA00010523"/>
    </source>
</evidence>
<dbReference type="SUPFAM" id="SSF53697">
    <property type="entry name" value="SIS domain"/>
    <property type="match status" value="1"/>
</dbReference>
<dbReference type="GO" id="GO:0005975">
    <property type="term" value="P:carbohydrate metabolic process"/>
    <property type="evidence" value="ECO:0007669"/>
    <property type="project" value="InterPro"/>
</dbReference>
<evidence type="ECO:0000259" key="3">
    <source>
        <dbReference type="PROSITE" id="PS51464"/>
    </source>
</evidence>
<dbReference type="InterPro" id="IPR035484">
    <property type="entry name" value="SIS_PGI/PMI_1"/>
</dbReference>
<dbReference type="Gene3D" id="3.40.50.10490">
    <property type="entry name" value="Glucose-6-phosphate isomerase like protein, domain 1"/>
    <property type="match status" value="2"/>
</dbReference>
<dbReference type="PROSITE" id="PS51464">
    <property type="entry name" value="SIS"/>
    <property type="match status" value="1"/>
</dbReference>
<dbReference type="GO" id="GO:0004476">
    <property type="term" value="F:mannose-6-phosphate isomerase activity"/>
    <property type="evidence" value="ECO:0007669"/>
    <property type="project" value="UniProtKB-EC"/>
</dbReference>
<dbReference type="OrthoDB" id="9771734at2"/>
<dbReference type="RefSeq" id="WP_015759311.1">
    <property type="nucleotide sequence ID" value="NC_013216.1"/>
</dbReference>
<gene>
    <name evidence="4" type="ordered locus">Dtox_3943</name>
</gene>
<evidence type="ECO:0000256" key="2">
    <source>
        <dbReference type="ARBA" id="ARBA00023235"/>
    </source>
</evidence>
<dbReference type="Proteomes" id="UP000002217">
    <property type="component" value="Chromosome"/>
</dbReference>
<dbReference type="KEGG" id="dae:Dtox_3943"/>
<sequence length="339" mass="37417">MINLDDVQAVQNLDTKELLSTLGQLPEQCEAAWCLAEQLELPKIGAVSNIVVTGLGVSAISGDLLRVFCGSRISVPVIVNRDYIMPEFVSADTLVFAAAYSGNTEATLSAYEEARSKNAYLIVIASGGRLTEKAVSDRITVIKLPDHMLPRLAMAQLFLPMLCVLYRLGLLEEMTGEIADMVSHLKIIREELKPEIPENQNPAKQLARLLYNRIPVFWGSAGITEVAAYRWKEIINESAKLPAFWNMLPDLDFSETLALKSHCDLQRQFFVVFLRDAYDHPMVQRRTEAIKEMIAENAAGSTDLNSSGSTTLARAFSLFYTGDYAGIYLALLCGSDPGC</sequence>
<dbReference type="CDD" id="cd05017">
    <property type="entry name" value="SIS_PGI_PMI_1"/>
    <property type="match status" value="1"/>
</dbReference>
<dbReference type="HOGENOM" id="CLU_059687_0_0_9"/>
<dbReference type="eggNOG" id="COG2222">
    <property type="taxonomic scope" value="Bacteria"/>
</dbReference>
<dbReference type="EC" id="5.3.1.8" evidence="4"/>
<dbReference type="GO" id="GO:0004347">
    <property type="term" value="F:glucose-6-phosphate isomerase activity"/>
    <property type="evidence" value="ECO:0007669"/>
    <property type="project" value="InterPro"/>
</dbReference>
<dbReference type="Pfam" id="PF10432">
    <property type="entry name" value="bact-PGI_C"/>
    <property type="match status" value="1"/>
</dbReference>
<dbReference type="EMBL" id="CP001720">
    <property type="protein sequence ID" value="ACV64636.1"/>
    <property type="molecule type" value="Genomic_DNA"/>
</dbReference>
<dbReference type="GO" id="GO:1901135">
    <property type="term" value="P:carbohydrate derivative metabolic process"/>
    <property type="evidence" value="ECO:0007669"/>
    <property type="project" value="InterPro"/>
</dbReference>
<dbReference type="AlphaFoldDB" id="C8VY07"/>
<proteinExistence type="inferred from homology"/>
<dbReference type="CDD" id="cd05637">
    <property type="entry name" value="SIS_PGI_PMI_2"/>
    <property type="match status" value="1"/>
</dbReference>
<dbReference type="InterPro" id="IPR019490">
    <property type="entry name" value="Glu6P/Mann6P_isomerase_C"/>
</dbReference>
<keyword evidence="5" id="KW-1185">Reference proteome</keyword>
<evidence type="ECO:0000313" key="4">
    <source>
        <dbReference type="EMBL" id="ACV64636.1"/>
    </source>
</evidence>
<reference evidence="4 5" key="1">
    <citation type="journal article" date="2009" name="Stand. Genomic Sci.">
        <title>Complete genome sequence of Desulfotomaculum acetoxidans type strain (5575).</title>
        <authorList>
            <person name="Spring S."/>
            <person name="Lapidus A."/>
            <person name="Schroder M."/>
            <person name="Gleim D."/>
            <person name="Sims D."/>
            <person name="Meincke L."/>
            <person name="Glavina Del Rio T."/>
            <person name="Tice H."/>
            <person name="Copeland A."/>
            <person name="Cheng J.F."/>
            <person name="Lucas S."/>
            <person name="Chen F."/>
            <person name="Nolan M."/>
            <person name="Bruce D."/>
            <person name="Goodwin L."/>
            <person name="Pitluck S."/>
            <person name="Ivanova N."/>
            <person name="Mavromatis K."/>
            <person name="Mikhailova N."/>
            <person name="Pati A."/>
            <person name="Chen A."/>
            <person name="Palaniappan K."/>
            <person name="Land M."/>
            <person name="Hauser L."/>
            <person name="Chang Y.J."/>
            <person name="Jeffries C.D."/>
            <person name="Chain P."/>
            <person name="Saunders E."/>
            <person name="Brettin T."/>
            <person name="Detter J.C."/>
            <person name="Goker M."/>
            <person name="Bristow J."/>
            <person name="Eisen J.A."/>
            <person name="Markowitz V."/>
            <person name="Hugenholtz P."/>
            <person name="Kyrpides N.C."/>
            <person name="Klenk H.P."/>
            <person name="Han C."/>
        </authorList>
    </citation>
    <scope>NUCLEOTIDE SEQUENCE [LARGE SCALE GENOMIC DNA]</scope>
    <source>
        <strain evidence="5">ATCC 49208 / DSM 771 / VKM B-1644</strain>
    </source>
</reference>
<keyword evidence="2 4" id="KW-0413">Isomerase</keyword>
<dbReference type="InterPro" id="IPR046348">
    <property type="entry name" value="SIS_dom_sf"/>
</dbReference>
<feature type="domain" description="SIS" evidence="3">
    <location>
        <begin position="35"/>
        <end position="173"/>
    </location>
</feature>
<dbReference type="NCBIfam" id="NF006426">
    <property type="entry name" value="PRK08674.1-6"/>
    <property type="match status" value="1"/>
</dbReference>
<dbReference type="InterPro" id="IPR001347">
    <property type="entry name" value="SIS_dom"/>
</dbReference>
<accession>C8VY07</accession>
<organism evidence="4 5">
    <name type="scientific">Desulfofarcimen acetoxidans (strain ATCC 49208 / DSM 771 / KCTC 5769 / VKM B-1644 / 5575)</name>
    <name type="common">Desulfotomaculum acetoxidans</name>
    <dbReference type="NCBI Taxonomy" id="485916"/>
    <lineage>
        <taxon>Bacteria</taxon>
        <taxon>Bacillati</taxon>
        <taxon>Bacillota</taxon>
        <taxon>Clostridia</taxon>
        <taxon>Eubacteriales</taxon>
        <taxon>Peptococcaceae</taxon>
        <taxon>Desulfofarcimen</taxon>
    </lineage>
</organism>
<dbReference type="GO" id="GO:0097367">
    <property type="term" value="F:carbohydrate derivative binding"/>
    <property type="evidence" value="ECO:0007669"/>
    <property type="project" value="InterPro"/>
</dbReference>
<dbReference type="STRING" id="485916.Dtox_3943"/>